<feature type="region of interest" description="Disordered" evidence="1">
    <location>
        <begin position="67"/>
        <end position="96"/>
    </location>
</feature>
<feature type="region of interest" description="Disordered" evidence="1">
    <location>
        <begin position="1"/>
        <end position="42"/>
    </location>
</feature>
<organism evidence="3 4">
    <name type="scientific">Favolaschia claudopus</name>
    <dbReference type="NCBI Taxonomy" id="2862362"/>
    <lineage>
        <taxon>Eukaryota</taxon>
        <taxon>Fungi</taxon>
        <taxon>Dikarya</taxon>
        <taxon>Basidiomycota</taxon>
        <taxon>Agaricomycotina</taxon>
        <taxon>Agaricomycetes</taxon>
        <taxon>Agaricomycetidae</taxon>
        <taxon>Agaricales</taxon>
        <taxon>Marasmiineae</taxon>
        <taxon>Mycenaceae</taxon>
        <taxon>Favolaschia</taxon>
    </lineage>
</organism>
<proteinExistence type="predicted"/>
<accession>A0AAW0AYJ6</accession>
<dbReference type="AlphaFoldDB" id="A0AAW0AYJ6"/>
<dbReference type="PANTHER" id="PTHR33096">
    <property type="entry name" value="CXC2 DOMAIN-CONTAINING PROTEIN"/>
    <property type="match status" value="1"/>
</dbReference>
<evidence type="ECO:0000313" key="4">
    <source>
        <dbReference type="Proteomes" id="UP001362999"/>
    </source>
</evidence>
<dbReference type="Proteomes" id="UP001362999">
    <property type="component" value="Unassembled WGS sequence"/>
</dbReference>
<dbReference type="PANTHER" id="PTHR33096:SF1">
    <property type="entry name" value="CXC1-LIKE CYSTEINE CLUSTER ASSOCIATED WITH KDZ TRANSPOSASES DOMAIN-CONTAINING PROTEIN"/>
    <property type="match status" value="1"/>
</dbReference>
<keyword evidence="4" id="KW-1185">Reference proteome</keyword>
<name>A0AAW0AYJ6_9AGAR</name>
<dbReference type="Pfam" id="PF18803">
    <property type="entry name" value="CxC2"/>
    <property type="match status" value="1"/>
</dbReference>
<comment type="caution">
    <text evidence="3">The sequence shown here is derived from an EMBL/GenBank/DDBJ whole genome shotgun (WGS) entry which is preliminary data.</text>
</comment>
<protein>
    <submittedName>
        <fullName evidence="3">CxC2 domain-containing protein</fullName>
    </submittedName>
</protein>
<feature type="domain" description="CxC2-like cysteine cluster KDZ transposase-associated" evidence="2">
    <location>
        <begin position="162"/>
        <end position="261"/>
    </location>
</feature>
<evidence type="ECO:0000259" key="2">
    <source>
        <dbReference type="Pfam" id="PF18803"/>
    </source>
</evidence>
<reference evidence="3 4" key="1">
    <citation type="journal article" date="2024" name="J Genomics">
        <title>Draft genome sequencing and assembly of Favolaschia claudopus CIRM-BRFM 2984 isolated from oak limbs.</title>
        <authorList>
            <person name="Navarro D."/>
            <person name="Drula E."/>
            <person name="Chaduli D."/>
            <person name="Cazenave R."/>
            <person name="Ahrendt S."/>
            <person name="Wang J."/>
            <person name="Lipzen A."/>
            <person name="Daum C."/>
            <person name="Barry K."/>
            <person name="Grigoriev I.V."/>
            <person name="Favel A."/>
            <person name="Rosso M.N."/>
            <person name="Martin F."/>
        </authorList>
    </citation>
    <scope>NUCLEOTIDE SEQUENCE [LARGE SCALE GENOMIC DNA]</scope>
    <source>
        <strain evidence="3 4">CIRM-BRFM 2984</strain>
    </source>
</reference>
<evidence type="ECO:0000256" key="1">
    <source>
        <dbReference type="SAM" id="MobiDB-lite"/>
    </source>
</evidence>
<dbReference type="Pfam" id="PF18758">
    <property type="entry name" value="KDZ"/>
    <property type="match status" value="1"/>
</dbReference>
<sequence>MSANSSPTRTPKRTHRQDSFVEYEQKVDDTTRDTEFHSSQDGRRVFSKTVNIQRKLRSLAPNELDSLGEWTPLPDNGEGVAAEESGDNVGEKRKRYESSDDPMRAWRGLAPMFLDEILRHEGPGDRPDVCADCKKTLETSSRRFRCKQCGCYIQSGKEVFGALGHGGHACPHPAPTPRSMVVLEFPHLHEIKFRYCACDLSDRANNLQQLLRNGWYPASTVDPATCVTFATLEVFRLLNVVGGLTVLDFMRTMESSTDASGLSDVPDRHKVFGRVSRQFAFLQRLKRAGRAHDSGGMEATSRGECAVLCWACPQEGINLPDGWRDVAPEFQFLFMLILAMDANFRLRNRLRHNALDDPPLGSGWGYAVEGAGYKKMIAKYVPEKDVTTCIAFAALAQKETRLTTGLRASGVGAVVCARHELVRPQGMGDLQKGERYINMDYILLASVMGVTLLYLTIAYDIACQWRIHFRKRCTNFPPAMQIDFEQTKVQFGLPVWHATAHERNCQVENSLTYQNGVGRTDGEGTERVWSRFNGAATATKEMNYGAREDALEDKVDHHNHEKNVGQGANLPRKLLIAIDERDRQVTAFAEVDGTLDASLRAEWQEMIDTWTGDRTKKNPYQWNDEKSGSGEAAIRLALAKEELEEVESGRSSVHKSSASAFLVLGIQLEDHQDRIRRELKGRPLLTTDRDERVTDMRRTFHVKLKRFRRLQAIYMPGAVDQLQDAEEARDSELPPPLAEDISLCLPSALESRGAGECVEGLVEKEGRLREGQMHDGLKNLRRRLHAKRHLINFRDEHLVGQRGGTRAATLMERITENINTTATRYRRARRALISLRGEEECTAYHELEDDDIRLDQEVDPDTAARARLGVVGTRMSKKDRKGRAMASASRRKMSWIWTEGGGPDADEEEIVDAVRVEWSRAKARRDRWVEEVDLLREEMRRVIRFLEWRAMWWEQKRVVSRMVAEDIRAGLQAYAARQASFARRLRFKFQANWNTSAAVAVRQALDDDDRLAGARDETGGEDDGAIV</sequence>
<dbReference type="InterPro" id="IPR041457">
    <property type="entry name" value="CxC2_KDZ-assoc"/>
</dbReference>
<feature type="compositionally biased region" description="Basic and acidic residues" evidence="1">
    <location>
        <begin position="16"/>
        <end position="42"/>
    </location>
</feature>
<dbReference type="EMBL" id="JAWWNJ010000046">
    <property type="protein sequence ID" value="KAK7018526.1"/>
    <property type="molecule type" value="Genomic_DNA"/>
</dbReference>
<gene>
    <name evidence="3" type="ORF">R3P38DRAFT_3320222</name>
</gene>
<evidence type="ECO:0000313" key="3">
    <source>
        <dbReference type="EMBL" id="KAK7018526.1"/>
    </source>
</evidence>
<dbReference type="InterPro" id="IPR040521">
    <property type="entry name" value="KDZ"/>
</dbReference>